<proteinExistence type="inferred from homology"/>
<comment type="subcellular location">
    <subcellularLocation>
        <location evidence="8">Cell outer membrane</location>
    </subcellularLocation>
    <subcellularLocation>
        <location evidence="1">Membrane</location>
    </subcellularLocation>
</comment>
<dbReference type="SMART" id="SM00965">
    <property type="entry name" value="STN"/>
    <property type="match status" value="1"/>
</dbReference>
<dbReference type="Pfam" id="PF03958">
    <property type="entry name" value="Secretin_N"/>
    <property type="match status" value="1"/>
</dbReference>
<comment type="caution">
    <text evidence="11">The sequence shown here is derived from an EMBL/GenBank/DDBJ whole genome shotgun (WGS) entry which is preliminary data.</text>
</comment>
<dbReference type="RefSeq" id="WP_194114400.1">
    <property type="nucleotide sequence ID" value="NZ_JADFUA010000001.1"/>
</dbReference>
<dbReference type="EMBL" id="JADFUA010000001">
    <property type="protein sequence ID" value="MBE9607890.1"/>
    <property type="molecule type" value="Genomic_DNA"/>
</dbReference>
<dbReference type="PANTHER" id="PTHR30604:SF1">
    <property type="entry name" value="DNA UTILIZATION PROTEIN HOFQ"/>
    <property type="match status" value="1"/>
</dbReference>
<keyword evidence="5" id="KW-0472">Membrane</keyword>
<dbReference type="InterPro" id="IPR021731">
    <property type="entry name" value="AMIN_dom"/>
</dbReference>
<dbReference type="InterPro" id="IPR005644">
    <property type="entry name" value="NolW-like"/>
</dbReference>
<dbReference type="Pfam" id="PF07660">
    <property type="entry name" value="STN"/>
    <property type="match status" value="1"/>
</dbReference>
<comment type="similarity">
    <text evidence="7">Belongs to the bacterial secretin family.</text>
</comment>
<evidence type="ECO:0000256" key="6">
    <source>
        <dbReference type="ARBA" id="ARBA00023237"/>
    </source>
</evidence>
<gene>
    <name evidence="11" type="ORF">INR99_00860</name>
</gene>
<keyword evidence="3 9" id="KW-0732">Signal</keyword>
<dbReference type="InterPro" id="IPR001775">
    <property type="entry name" value="GspD/PilQ"/>
</dbReference>
<dbReference type="Gene3D" id="2.60.40.3500">
    <property type="match status" value="1"/>
</dbReference>
<evidence type="ECO:0000256" key="8">
    <source>
        <dbReference type="RuleBase" id="RU004004"/>
    </source>
</evidence>
<dbReference type="PANTHER" id="PTHR30604">
    <property type="entry name" value="PROTEIN TRANSPORT PROTEIN HOFQ"/>
    <property type="match status" value="1"/>
</dbReference>
<dbReference type="InterPro" id="IPR051808">
    <property type="entry name" value="Type_IV_pilus_biogenesis"/>
</dbReference>
<dbReference type="Gene3D" id="2.60.40.3470">
    <property type="match status" value="1"/>
</dbReference>
<sequence>MIRTIKYLGLLVLSALSVVVYAEQSALTAVDVTSESAERQVVKLTFSGQPPVPTSFVVKAPPRIALDFANVANQAGKNAVQVNGAAVRTLNIAEGSGRTRVVLNLAKSAGYTTETQGNTVLVVVDAASVEASSGTSSKTTIFSETKAVGKKESIQNIDFRRGANGEGKIVVDLSSPNVGIDIRQQGKNLLVDFSKASLAKALERRMDVTDFGTPVQKVDAYAQGDQVKMVIEPKGNWEYSAYQTENRFVIEVRDASADKAALSSQKNYKGEKLSLNFQNVEIRTVLQVIAEFTGMNVITSDTVNGALTLRLKDVPWDQALDIILQAKGLDMRKSGNVLWIAPRDELAAKEKQELETKKQISELEPTRTEYFRLKYHRAEAFEKILKDDKQKLLSPRGSAVIDERTNTLIIQDIPTKLEQIRDVVEKLDIPVRQVMIEARIVEASDGFARNLGVKWHGIGWKGDVTTGGGITTKDYDTVSGDKAKGPAIDGSKPQINLGAAGLNDFAAASLGFLIKGSDGMLALELSAMEADGLGKVVSSPRVMTADGQEAKIEEGQEAAFTETAPNGATTTTFKKAVLSLKVKPQITPDGNVIMDVKVNKDNFENVRLGLLNTKQVETIVRVENGGTVVIGGIYITEEAKDVTKVPLLGDIPGVGNLFKNTSTSTKKRELLVFLTPKVIDGALTLR</sequence>
<evidence type="ECO:0000256" key="1">
    <source>
        <dbReference type="ARBA" id="ARBA00004370"/>
    </source>
</evidence>
<name>A0A8J7FGT8_9NEIS</name>
<evidence type="ECO:0000256" key="5">
    <source>
        <dbReference type="ARBA" id="ARBA00023136"/>
    </source>
</evidence>
<dbReference type="NCBIfam" id="TIGR02515">
    <property type="entry name" value="IV_pilus_PilQ"/>
    <property type="match status" value="1"/>
</dbReference>
<organism evidence="11 12">
    <name type="scientific">Chitinilyticum piscinae</name>
    <dbReference type="NCBI Taxonomy" id="2866724"/>
    <lineage>
        <taxon>Bacteria</taxon>
        <taxon>Pseudomonadati</taxon>
        <taxon>Pseudomonadota</taxon>
        <taxon>Betaproteobacteria</taxon>
        <taxon>Neisseriales</taxon>
        <taxon>Chitinibacteraceae</taxon>
        <taxon>Chitinilyticum</taxon>
    </lineage>
</organism>
<dbReference type="Gene3D" id="3.30.1370.120">
    <property type="match status" value="1"/>
</dbReference>
<dbReference type="InterPro" id="IPR004846">
    <property type="entry name" value="T2SS/T3SS_dom"/>
</dbReference>
<dbReference type="PRINTS" id="PR00811">
    <property type="entry name" value="BCTERIALGSPD"/>
</dbReference>
<protein>
    <submittedName>
        <fullName evidence="11">Type IV pilus secretin PilQ</fullName>
    </submittedName>
</protein>
<evidence type="ECO:0000259" key="10">
    <source>
        <dbReference type="SMART" id="SM00965"/>
    </source>
</evidence>
<accession>A0A8J7FGT8</accession>
<dbReference type="Pfam" id="PF00263">
    <property type="entry name" value="Secretin"/>
    <property type="match status" value="1"/>
</dbReference>
<keyword evidence="4" id="KW-0653">Protein transport</keyword>
<evidence type="ECO:0000256" key="3">
    <source>
        <dbReference type="ARBA" id="ARBA00022729"/>
    </source>
</evidence>
<evidence type="ECO:0000313" key="11">
    <source>
        <dbReference type="EMBL" id="MBE9607890.1"/>
    </source>
</evidence>
<feature type="signal peptide" evidence="9">
    <location>
        <begin position="1"/>
        <end position="22"/>
    </location>
</feature>
<dbReference type="Proteomes" id="UP000604481">
    <property type="component" value="Unassembled WGS sequence"/>
</dbReference>
<dbReference type="Gene3D" id="3.30.1370.130">
    <property type="match status" value="1"/>
</dbReference>
<keyword evidence="6" id="KW-0998">Cell outer membrane</keyword>
<feature type="chain" id="PRO_5035225143" evidence="9">
    <location>
        <begin position="23"/>
        <end position="686"/>
    </location>
</feature>
<evidence type="ECO:0000256" key="2">
    <source>
        <dbReference type="ARBA" id="ARBA00022448"/>
    </source>
</evidence>
<evidence type="ECO:0000313" key="12">
    <source>
        <dbReference type="Proteomes" id="UP000604481"/>
    </source>
</evidence>
<evidence type="ECO:0000256" key="4">
    <source>
        <dbReference type="ARBA" id="ARBA00022927"/>
    </source>
</evidence>
<feature type="domain" description="Secretin/TonB short N-terminal" evidence="10">
    <location>
        <begin position="295"/>
        <end position="343"/>
    </location>
</feature>
<dbReference type="GO" id="GO:0009306">
    <property type="term" value="P:protein secretion"/>
    <property type="evidence" value="ECO:0007669"/>
    <property type="project" value="InterPro"/>
</dbReference>
<keyword evidence="12" id="KW-1185">Reference proteome</keyword>
<evidence type="ECO:0000256" key="9">
    <source>
        <dbReference type="SAM" id="SignalP"/>
    </source>
</evidence>
<reference evidence="11 12" key="1">
    <citation type="submission" date="2020-10" db="EMBL/GenBank/DDBJ databases">
        <title>The genome sequence of Chitinilyticum litopenaei 4Y14.</title>
        <authorList>
            <person name="Liu Y."/>
        </authorList>
    </citation>
    <scope>NUCLEOTIDE SEQUENCE [LARGE SCALE GENOMIC DNA]</scope>
    <source>
        <strain evidence="11 12">4Y14</strain>
    </source>
</reference>
<dbReference type="InterPro" id="IPR013355">
    <property type="entry name" value="Pilus_4_PilQ"/>
</dbReference>
<dbReference type="AlphaFoldDB" id="A0A8J7FGT8"/>
<dbReference type="InterPro" id="IPR038591">
    <property type="entry name" value="NolW-like_sf"/>
</dbReference>
<dbReference type="InterPro" id="IPR011662">
    <property type="entry name" value="Secretin/TonB_short_N"/>
</dbReference>
<keyword evidence="2 8" id="KW-0813">Transport</keyword>
<dbReference type="GO" id="GO:0009279">
    <property type="term" value="C:cell outer membrane"/>
    <property type="evidence" value="ECO:0007669"/>
    <property type="project" value="UniProtKB-SubCell"/>
</dbReference>
<dbReference type="Pfam" id="PF11741">
    <property type="entry name" value="AMIN"/>
    <property type="match status" value="2"/>
</dbReference>
<evidence type="ECO:0000256" key="7">
    <source>
        <dbReference type="RuleBase" id="RU004003"/>
    </source>
</evidence>